<accession>A0ABU5T7R7</accession>
<proteinExistence type="predicted"/>
<comment type="caution">
    <text evidence="1">The sequence shown here is derived from an EMBL/GenBank/DDBJ whole genome shotgun (WGS) entry which is preliminary data.</text>
</comment>
<reference evidence="1 2" key="1">
    <citation type="submission" date="2023-12" db="EMBL/GenBank/DDBJ databases">
        <title>Sinomonas terricola sp. nov, isolated from litchi orchard soil in Guangdong, PR China.</title>
        <authorList>
            <person name="Jiaxin W."/>
            <person name="Yang Z."/>
            <person name="Honghui Z."/>
        </authorList>
    </citation>
    <scope>NUCLEOTIDE SEQUENCE [LARGE SCALE GENOMIC DNA]</scope>
    <source>
        <strain evidence="1 2">JGH33</strain>
    </source>
</reference>
<sequence length="165" mass="18380">MHSVEECRIVSLFSNTGEASPRGFVWAGDDAASTRLLGLQFQLGLRPEWMMPWNVYPWFTPGEANGKLAPEQVNAGLKPLLALLKLLPRASAIVAHGPEANRLAQMLLKTDNPLIWRRGLKVYKARSLHGRAFAGSKERQTEWLIEMGKSYADAMARAGLQLRRA</sequence>
<protein>
    <submittedName>
        <fullName evidence="1">Uracil-DNA glycosylase</fullName>
    </submittedName>
</protein>
<evidence type="ECO:0000313" key="1">
    <source>
        <dbReference type="EMBL" id="MEA5455585.1"/>
    </source>
</evidence>
<dbReference type="EMBL" id="JAYGGQ010000009">
    <property type="protein sequence ID" value="MEA5455585.1"/>
    <property type="molecule type" value="Genomic_DNA"/>
</dbReference>
<keyword evidence="2" id="KW-1185">Reference proteome</keyword>
<dbReference type="Proteomes" id="UP001304769">
    <property type="component" value="Unassembled WGS sequence"/>
</dbReference>
<name>A0ABU5T7R7_9MICC</name>
<gene>
    <name evidence="1" type="ORF">SPF06_12705</name>
</gene>
<evidence type="ECO:0000313" key="2">
    <source>
        <dbReference type="Proteomes" id="UP001304769"/>
    </source>
</evidence>
<dbReference type="RefSeq" id="WP_323279526.1">
    <property type="nucleotide sequence ID" value="NZ_JAYGGQ010000009.1"/>
</dbReference>
<organism evidence="1 2">
    <name type="scientific">Sinomonas terricola</name>
    <dbReference type="NCBI Taxonomy" id="3110330"/>
    <lineage>
        <taxon>Bacteria</taxon>
        <taxon>Bacillati</taxon>
        <taxon>Actinomycetota</taxon>
        <taxon>Actinomycetes</taxon>
        <taxon>Micrococcales</taxon>
        <taxon>Micrococcaceae</taxon>
        <taxon>Sinomonas</taxon>
    </lineage>
</organism>